<feature type="transmembrane region" description="Helical" evidence="5">
    <location>
        <begin position="356"/>
        <end position="378"/>
    </location>
</feature>
<feature type="transmembrane region" description="Helical" evidence="5">
    <location>
        <begin position="285"/>
        <end position="304"/>
    </location>
</feature>
<dbReference type="PANTHER" id="PTHR43424:SF1">
    <property type="entry name" value="LOCUS PUTATIVE PROTEIN 1-RELATED"/>
    <property type="match status" value="1"/>
</dbReference>
<dbReference type="PANTHER" id="PTHR43424">
    <property type="entry name" value="LOCUS PUTATIVE PROTEIN 1-RELATED"/>
    <property type="match status" value="1"/>
</dbReference>
<dbReference type="CDD" id="cd13128">
    <property type="entry name" value="MATE_Wzx_like"/>
    <property type="match status" value="1"/>
</dbReference>
<proteinExistence type="predicted"/>
<feature type="transmembrane region" description="Helical" evidence="5">
    <location>
        <begin position="195"/>
        <end position="218"/>
    </location>
</feature>
<sequence length="462" mass="52101">MRKFTARSRKNRFQMLNAAKEFLKRAFHHDGVRRYGANTLWLMAEKVIRLAVGFSVGIYVARSLGPAQYGLLNYAISFVALFSILVSLGLDAIVVRELVKTPERRDELLGSACGLKSIGFVLMAGCIGMAVWLMPAALSEKVLFLIICGGYAFQAFQVIDLYFQSRVQSRYVAISQIVVLLSASVLRLFFAYQAAPLWCFALVEAGYMAGVVIAYAFFYLRSGLKIADWHFDRATVCFLMQESWPLLLAGAAGMVYIRFDQILITWLLGEAVNGQYAVAVRLTEVFFLLPIVIGDSLFPSIVGVRPFSRLRYYRRVCLFLCGMFYLAVIVSLPFLVGGKFLILQLYGEAYREGAGLFQLFMIKNLVVFPALALGKWYLAERMQRLSLFISICGALTNIALLWWLLQWLGGAGAVWASFFTSLGNVLIWPLFSRKGRFGVRLMAEALILPFSRRRCGWFRQKI</sequence>
<organism evidence="6 7">
    <name type="scientific">Victivallis vadensis</name>
    <dbReference type="NCBI Taxonomy" id="172901"/>
    <lineage>
        <taxon>Bacteria</taxon>
        <taxon>Pseudomonadati</taxon>
        <taxon>Lentisphaerota</taxon>
        <taxon>Lentisphaeria</taxon>
        <taxon>Victivallales</taxon>
        <taxon>Victivallaceae</taxon>
        <taxon>Victivallis</taxon>
    </lineage>
</organism>
<gene>
    <name evidence="6" type="ORF">HF882_02495</name>
</gene>
<protein>
    <submittedName>
        <fullName evidence="6">Flippase</fullName>
    </submittedName>
</protein>
<keyword evidence="3 5" id="KW-1133">Transmembrane helix</keyword>
<feature type="transmembrane region" description="Helical" evidence="5">
    <location>
        <begin position="238"/>
        <end position="259"/>
    </location>
</feature>
<evidence type="ECO:0000313" key="7">
    <source>
        <dbReference type="Proteomes" id="UP000576225"/>
    </source>
</evidence>
<dbReference type="Proteomes" id="UP000576225">
    <property type="component" value="Unassembled WGS sequence"/>
</dbReference>
<feature type="transmembrane region" description="Helical" evidence="5">
    <location>
        <begin position="142"/>
        <end position="163"/>
    </location>
</feature>
<evidence type="ECO:0000256" key="2">
    <source>
        <dbReference type="ARBA" id="ARBA00022692"/>
    </source>
</evidence>
<dbReference type="RefSeq" id="WP_168961476.1">
    <property type="nucleotide sequence ID" value="NZ_JABAEW010000003.1"/>
</dbReference>
<name>A0A848ATK0_9BACT</name>
<comment type="subcellular location">
    <subcellularLocation>
        <location evidence="1">Membrane</location>
        <topology evidence="1">Multi-pass membrane protein</topology>
    </subcellularLocation>
</comment>
<evidence type="ECO:0000256" key="4">
    <source>
        <dbReference type="ARBA" id="ARBA00023136"/>
    </source>
</evidence>
<dbReference type="Pfam" id="PF01943">
    <property type="entry name" value="Polysacc_synt"/>
    <property type="match status" value="1"/>
</dbReference>
<evidence type="ECO:0000256" key="1">
    <source>
        <dbReference type="ARBA" id="ARBA00004141"/>
    </source>
</evidence>
<keyword evidence="4 5" id="KW-0472">Membrane</keyword>
<evidence type="ECO:0000256" key="5">
    <source>
        <dbReference type="SAM" id="Phobius"/>
    </source>
</evidence>
<feature type="transmembrane region" description="Helical" evidence="5">
    <location>
        <begin position="71"/>
        <end position="94"/>
    </location>
</feature>
<feature type="transmembrane region" description="Helical" evidence="5">
    <location>
        <begin position="170"/>
        <end position="189"/>
    </location>
</feature>
<accession>A0A848ATK0</accession>
<comment type="caution">
    <text evidence="6">The sequence shown here is derived from an EMBL/GenBank/DDBJ whole genome shotgun (WGS) entry which is preliminary data.</text>
</comment>
<keyword evidence="2 5" id="KW-0812">Transmembrane</keyword>
<dbReference type="InterPro" id="IPR052556">
    <property type="entry name" value="PolySynth_Transporter"/>
</dbReference>
<feature type="transmembrane region" description="Helical" evidence="5">
    <location>
        <begin position="385"/>
        <end position="405"/>
    </location>
</feature>
<feature type="transmembrane region" description="Helical" evidence="5">
    <location>
        <begin position="47"/>
        <end position="65"/>
    </location>
</feature>
<dbReference type="InterPro" id="IPR002797">
    <property type="entry name" value="Polysacc_synth"/>
</dbReference>
<reference evidence="6 7" key="1">
    <citation type="submission" date="2020-04" db="EMBL/GenBank/DDBJ databases">
        <authorList>
            <person name="Hitch T.C.A."/>
            <person name="Wylensek D."/>
            <person name="Clavel T."/>
        </authorList>
    </citation>
    <scope>NUCLEOTIDE SEQUENCE [LARGE SCALE GENOMIC DNA]</scope>
    <source>
        <strain evidence="6 7">COR2-253-APC-1A</strain>
    </source>
</reference>
<feature type="transmembrane region" description="Helical" evidence="5">
    <location>
        <begin position="316"/>
        <end position="336"/>
    </location>
</feature>
<dbReference type="GO" id="GO:0016020">
    <property type="term" value="C:membrane"/>
    <property type="evidence" value="ECO:0007669"/>
    <property type="project" value="UniProtKB-SubCell"/>
</dbReference>
<evidence type="ECO:0000256" key="3">
    <source>
        <dbReference type="ARBA" id="ARBA00022989"/>
    </source>
</evidence>
<evidence type="ECO:0000313" key="6">
    <source>
        <dbReference type="EMBL" id="NMD85447.1"/>
    </source>
</evidence>
<dbReference type="AlphaFoldDB" id="A0A848ATK0"/>
<feature type="transmembrane region" description="Helical" evidence="5">
    <location>
        <begin position="411"/>
        <end position="431"/>
    </location>
</feature>
<feature type="transmembrane region" description="Helical" evidence="5">
    <location>
        <begin position="115"/>
        <end position="136"/>
    </location>
</feature>
<dbReference type="EMBL" id="JABAEW010000003">
    <property type="protein sequence ID" value="NMD85447.1"/>
    <property type="molecule type" value="Genomic_DNA"/>
</dbReference>